<comment type="subcellular location">
    <subcellularLocation>
        <location evidence="1">Mitochondrion inner membrane</location>
        <topology evidence="1">Multi-pass membrane protein</topology>
    </subcellularLocation>
</comment>
<evidence type="ECO:0000256" key="11">
    <source>
        <dbReference type="RuleBase" id="RU000488"/>
    </source>
</evidence>
<dbReference type="PANTHER" id="PTHR45928:SF1">
    <property type="entry name" value="RE38146P"/>
    <property type="match status" value="1"/>
</dbReference>
<feature type="repeat" description="Solcar" evidence="10">
    <location>
        <begin position="124"/>
        <end position="217"/>
    </location>
</feature>
<dbReference type="InterPro" id="IPR018108">
    <property type="entry name" value="MCP_transmembrane"/>
</dbReference>
<evidence type="ECO:0000256" key="7">
    <source>
        <dbReference type="ARBA" id="ARBA00022989"/>
    </source>
</evidence>
<keyword evidence="9 10" id="KW-0472">Membrane</keyword>
<keyword evidence="5" id="KW-0677">Repeat</keyword>
<protein>
    <submittedName>
        <fullName evidence="12">Uncharacterized protein</fullName>
    </submittedName>
</protein>
<gene>
    <name evidence="12" type="ORF">TKK_016731</name>
</gene>
<keyword evidence="7" id="KW-1133">Transmembrane helix</keyword>
<dbReference type="InterPro" id="IPR051508">
    <property type="entry name" value="Mito_Carrier_Antiporter"/>
</dbReference>
<proteinExistence type="inferred from homology"/>
<evidence type="ECO:0000313" key="13">
    <source>
        <dbReference type="Proteomes" id="UP001627154"/>
    </source>
</evidence>
<evidence type="ECO:0000256" key="3">
    <source>
        <dbReference type="ARBA" id="ARBA00022448"/>
    </source>
</evidence>
<dbReference type="EMBL" id="JBJJXI010000136">
    <property type="protein sequence ID" value="KAL3387591.1"/>
    <property type="molecule type" value="Genomic_DNA"/>
</dbReference>
<evidence type="ECO:0000256" key="4">
    <source>
        <dbReference type="ARBA" id="ARBA00022692"/>
    </source>
</evidence>
<dbReference type="AlphaFoldDB" id="A0ABD2W3Y2"/>
<keyword evidence="4 10" id="KW-0812">Transmembrane</keyword>
<evidence type="ECO:0000256" key="5">
    <source>
        <dbReference type="ARBA" id="ARBA00022737"/>
    </source>
</evidence>
<dbReference type="Gene3D" id="1.50.40.10">
    <property type="entry name" value="Mitochondrial carrier domain"/>
    <property type="match status" value="1"/>
</dbReference>
<evidence type="ECO:0000256" key="1">
    <source>
        <dbReference type="ARBA" id="ARBA00004448"/>
    </source>
</evidence>
<sequence>MPPLIIGNEKNNSGGDAAKQRPAGVEFAFAAASGVCAGCFTNPIDVVKIRLQLQGELAARGSYQPIYRNTFHAAYLIARHEGILALQSGIAPALCFQVFLNGTRLGSYYFAKNKGFILNELGETSVWKTALWSGFAGAAGAVVGSPFYMVKTQLQSQSAKNISVGYQHHYSGAFDAFRQVWREAGFWGLYRGWYANLPKTFVGSATQITVFGLVTDWLRTLEIFQNKPLFLTFVGSLCSGCCLAVVMQPFDVISTRLYNQGTDPTGKGIYYSGLFDALYKVFKIEGAWGLYKGIFPTLMRSAPHVILCQVFYERISQLYDDFH</sequence>
<feature type="repeat" description="Solcar" evidence="10">
    <location>
        <begin position="25"/>
        <end position="114"/>
    </location>
</feature>
<keyword evidence="6" id="KW-0999">Mitochondrion inner membrane</keyword>
<evidence type="ECO:0000256" key="9">
    <source>
        <dbReference type="ARBA" id="ARBA00023136"/>
    </source>
</evidence>
<dbReference type="PROSITE" id="PS50920">
    <property type="entry name" value="SOLCAR"/>
    <property type="match status" value="3"/>
</dbReference>
<evidence type="ECO:0000256" key="2">
    <source>
        <dbReference type="ARBA" id="ARBA00006375"/>
    </source>
</evidence>
<keyword evidence="8" id="KW-0496">Mitochondrion</keyword>
<evidence type="ECO:0000256" key="10">
    <source>
        <dbReference type="PROSITE-ProRule" id="PRU00282"/>
    </source>
</evidence>
<organism evidence="12 13">
    <name type="scientific">Trichogramma kaykai</name>
    <dbReference type="NCBI Taxonomy" id="54128"/>
    <lineage>
        <taxon>Eukaryota</taxon>
        <taxon>Metazoa</taxon>
        <taxon>Ecdysozoa</taxon>
        <taxon>Arthropoda</taxon>
        <taxon>Hexapoda</taxon>
        <taxon>Insecta</taxon>
        <taxon>Pterygota</taxon>
        <taxon>Neoptera</taxon>
        <taxon>Endopterygota</taxon>
        <taxon>Hymenoptera</taxon>
        <taxon>Apocrita</taxon>
        <taxon>Proctotrupomorpha</taxon>
        <taxon>Chalcidoidea</taxon>
        <taxon>Trichogrammatidae</taxon>
        <taxon>Trichogramma</taxon>
    </lineage>
</organism>
<dbReference type="SUPFAM" id="SSF103506">
    <property type="entry name" value="Mitochondrial carrier"/>
    <property type="match status" value="1"/>
</dbReference>
<evidence type="ECO:0000313" key="12">
    <source>
        <dbReference type="EMBL" id="KAL3387591.1"/>
    </source>
</evidence>
<dbReference type="Proteomes" id="UP001627154">
    <property type="component" value="Unassembled WGS sequence"/>
</dbReference>
<comment type="similarity">
    <text evidence="2 11">Belongs to the mitochondrial carrier (TC 2.A.29) family.</text>
</comment>
<keyword evidence="13" id="KW-1185">Reference proteome</keyword>
<comment type="caution">
    <text evidence="12">The sequence shown here is derived from an EMBL/GenBank/DDBJ whole genome shotgun (WGS) entry which is preliminary data.</text>
</comment>
<keyword evidence="3 11" id="KW-0813">Transport</keyword>
<evidence type="ECO:0000256" key="8">
    <source>
        <dbReference type="ARBA" id="ARBA00023128"/>
    </source>
</evidence>
<dbReference type="InterPro" id="IPR023395">
    <property type="entry name" value="MCP_dom_sf"/>
</dbReference>
<name>A0ABD2W3Y2_9HYME</name>
<accession>A0ABD2W3Y2</accession>
<dbReference type="GO" id="GO:0005743">
    <property type="term" value="C:mitochondrial inner membrane"/>
    <property type="evidence" value="ECO:0007669"/>
    <property type="project" value="UniProtKB-SubCell"/>
</dbReference>
<dbReference type="Pfam" id="PF00153">
    <property type="entry name" value="Mito_carr"/>
    <property type="match status" value="3"/>
</dbReference>
<reference evidence="12 13" key="1">
    <citation type="journal article" date="2024" name="bioRxiv">
        <title>A reference genome for Trichogramma kaykai: A tiny desert-dwelling parasitoid wasp with competing sex-ratio distorters.</title>
        <authorList>
            <person name="Culotta J."/>
            <person name="Lindsey A.R."/>
        </authorList>
    </citation>
    <scope>NUCLEOTIDE SEQUENCE [LARGE SCALE GENOMIC DNA]</scope>
    <source>
        <strain evidence="12 13">KSX58</strain>
    </source>
</reference>
<dbReference type="PANTHER" id="PTHR45928">
    <property type="entry name" value="RE38146P"/>
    <property type="match status" value="1"/>
</dbReference>
<evidence type="ECO:0000256" key="6">
    <source>
        <dbReference type="ARBA" id="ARBA00022792"/>
    </source>
</evidence>
<feature type="repeat" description="Solcar" evidence="10">
    <location>
        <begin position="227"/>
        <end position="318"/>
    </location>
</feature>